<organism evidence="2 3">
    <name type="scientific">Oedothorax gibbosus</name>
    <dbReference type="NCBI Taxonomy" id="931172"/>
    <lineage>
        <taxon>Eukaryota</taxon>
        <taxon>Metazoa</taxon>
        <taxon>Ecdysozoa</taxon>
        <taxon>Arthropoda</taxon>
        <taxon>Chelicerata</taxon>
        <taxon>Arachnida</taxon>
        <taxon>Araneae</taxon>
        <taxon>Araneomorphae</taxon>
        <taxon>Entelegynae</taxon>
        <taxon>Araneoidea</taxon>
        <taxon>Linyphiidae</taxon>
        <taxon>Erigoninae</taxon>
        <taxon>Oedothorax</taxon>
    </lineage>
</organism>
<reference evidence="2 3" key="1">
    <citation type="journal article" date="2022" name="Nat. Ecol. Evol.">
        <title>A masculinizing supergene underlies an exaggerated male reproductive morph in a spider.</title>
        <authorList>
            <person name="Hendrickx F."/>
            <person name="De Corte Z."/>
            <person name="Sonet G."/>
            <person name="Van Belleghem S.M."/>
            <person name="Kostlbacher S."/>
            <person name="Vangestel C."/>
        </authorList>
    </citation>
    <scope>NUCLEOTIDE SEQUENCE [LARGE SCALE GENOMIC DNA]</scope>
    <source>
        <strain evidence="2">W744_W776</strain>
    </source>
</reference>
<keyword evidence="1" id="KW-0732">Signal</keyword>
<sequence length="88" mass="10143">MLFTVKPTLSVRNHAKVFLILAAMIHCLTDTTTTQPQRWMSTSGNNRELHHFEGEANFQRHPTLPSLPEGHIHLQAELLTRLWLPSYL</sequence>
<evidence type="ECO:0000313" key="3">
    <source>
        <dbReference type="Proteomes" id="UP000827092"/>
    </source>
</evidence>
<accession>A0AAV6VIV4</accession>
<feature type="signal peptide" evidence="1">
    <location>
        <begin position="1"/>
        <end position="34"/>
    </location>
</feature>
<evidence type="ECO:0000313" key="2">
    <source>
        <dbReference type="EMBL" id="KAG8196477.1"/>
    </source>
</evidence>
<dbReference type="AlphaFoldDB" id="A0AAV6VIV4"/>
<gene>
    <name evidence="2" type="ORF">JTE90_012295</name>
</gene>
<evidence type="ECO:0000256" key="1">
    <source>
        <dbReference type="SAM" id="SignalP"/>
    </source>
</evidence>
<name>A0AAV6VIV4_9ARAC</name>
<feature type="chain" id="PRO_5043697827" description="Secreted protein" evidence="1">
    <location>
        <begin position="35"/>
        <end position="88"/>
    </location>
</feature>
<dbReference type="EMBL" id="JAFNEN010000069">
    <property type="protein sequence ID" value="KAG8196477.1"/>
    <property type="molecule type" value="Genomic_DNA"/>
</dbReference>
<dbReference type="Proteomes" id="UP000827092">
    <property type="component" value="Unassembled WGS sequence"/>
</dbReference>
<evidence type="ECO:0008006" key="4">
    <source>
        <dbReference type="Google" id="ProtNLM"/>
    </source>
</evidence>
<protein>
    <recommendedName>
        <fullName evidence="4">Secreted protein</fullName>
    </recommendedName>
</protein>
<keyword evidence="3" id="KW-1185">Reference proteome</keyword>
<comment type="caution">
    <text evidence="2">The sequence shown here is derived from an EMBL/GenBank/DDBJ whole genome shotgun (WGS) entry which is preliminary data.</text>
</comment>
<proteinExistence type="predicted"/>